<proteinExistence type="predicted"/>
<name>A0A8I1EC75_PSEPU</name>
<gene>
    <name evidence="2" type="ORF">JEU22_04255</name>
</gene>
<accession>A0A8I1EC75</accession>
<keyword evidence="1" id="KW-1133">Transmembrane helix</keyword>
<evidence type="ECO:0000313" key="2">
    <source>
        <dbReference type="EMBL" id="MBI6883115.1"/>
    </source>
</evidence>
<feature type="transmembrane region" description="Helical" evidence="1">
    <location>
        <begin position="42"/>
        <end position="64"/>
    </location>
</feature>
<dbReference type="RefSeq" id="WP_198746729.1">
    <property type="nucleotide sequence ID" value="NZ_JAEHTE010000002.1"/>
</dbReference>
<feature type="transmembrane region" description="Helical" evidence="1">
    <location>
        <begin position="70"/>
        <end position="87"/>
    </location>
</feature>
<dbReference type="Proteomes" id="UP000637061">
    <property type="component" value="Unassembled WGS sequence"/>
</dbReference>
<sequence>MMTLTFACEYGTLQDTLISLVIHVIYIGMVAKMFGKPRLAGVCCLFTVFAIIRMFNATVASSFIGPQNTVFHIWELAALVFFIMKAGEQQR</sequence>
<evidence type="ECO:0000313" key="3">
    <source>
        <dbReference type="Proteomes" id="UP000637061"/>
    </source>
</evidence>
<feature type="transmembrane region" description="Helical" evidence="1">
    <location>
        <begin position="16"/>
        <end position="35"/>
    </location>
</feature>
<reference evidence="2" key="1">
    <citation type="submission" date="2020-12" db="EMBL/GenBank/DDBJ databases">
        <title>Enhanced detection system for hospital associated transmission using whole genome sequencing surveillance.</title>
        <authorList>
            <person name="Harrison L.H."/>
            <person name="Van Tyne D."/>
            <person name="Marsh J.W."/>
            <person name="Griffith M.P."/>
            <person name="Snyder D.J."/>
            <person name="Cooper V.S."/>
            <person name="Mustapha M."/>
        </authorList>
    </citation>
    <scope>NUCLEOTIDE SEQUENCE</scope>
    <source>
        <strain evidence="2">PSB00042</strain>
    </source>
</reference>
<dbReference type="AlphaFoldDB" id="A0A8I1EC75"/>
<evidence type="ECO:0000256" key="1">
    <source>
        <dbReference type="SAM" id="Phobius"/>
    </source>
</evidence>
<comment type="caution">
    <text evidence="2">The sequence shown here is derived from an EMBL/GenBank/DDBJ whole genome shotgun (WGS) entry which is preliminary data.</text>
</comment>
<keyword evidence="1" id="KW-0812">Transmembrane</keyword>
<keyword evidence="1" id="KW-0472">Membrane</keyword>
<protein>
    <submittedName>
        <fullName evidence="2">Uncharacterized protein</fullName>
    </submittedName>
</protein>
<dbReference type="EMBL" id="JAEHTE010000002">
    <property type="protein sequence ID" value="MBI6883115.1"/>
    <property type="molecule type" value="Genomic_DNA"/>
</dbReference>
<organism evidence="2 3">
    <name type="scientific">Pseudomonas putida</name>
    <name type="common">Arthrobacter siderocapsulatus</name>
    <dbReference type="NCBI Taxonomy" id="303"/>
    <lineage>
        <taxon>Bacteria</taxon>
        <taxon>Pseudomonadati</taxon>
        <taxon>Pseudomonadota</taxon>
        <taxon>Gammaproteobacteria</taxon>
        <taxon>Pseudomonadales</taxon>
        <taxon>Pseudomonadaceae</taxon>
        <taxon>Pseudomonas</taxon>
    </lineage>
</organism>